<dbReference type="InterPro" id="IPR050428">
    <property type="entry name" value="TCS_sensor_his_kinase"/>
</dbReference>
<name>A0ABS4WAI5_9MICC</name>
<dbReference type="GO" id="GO:0016301">
    <property type="term" value="F:kinase activity"/>
    <property type="evidence" value="ECO:0007669"/>
    <property type="project" value="UniProtKB-KW"/>
</dbReference>
<dbReference type="SMART" id="SM00387">
    <property type="entry name" value="HATPase_c"/>
    <property type="match status" value="1"/>
</dbReference>
<dbReference type="EC" id="2.7.13.3" evidence="3"/>
<evidence type="ECO:0000256" key="7">
    <source>
        <dbReference type="ARBA" id="ARBA00022777"/>
    </source>
</evidence>
<keyword evidence="4" id="KW-0597">Phosphoprotein</keyword>
<accession>A0ABS4WAI5</accession>
<dbReference type="InterPro" id="IPR003661">
    <property type="entry name" value="HisK_dim/P_dom"/>
</dbReference>
<evidence type="ECO:0000313" key="14">
    <source>
        <dbReference type="EMBL" id="MBP2373215.1"/>
    </source>
</evidence>
<keyword evidence="6 11" id="KW-0812">Transmembrane</keyword>
<reference evidence="14 15" key="1">
    <citation type="submission" date="2021-03" db="EMBL/GenBank/DDBJ databases">
        <title>Sequencing the genomes of 1000 actinobacteria strains.</title>
        <authorList>
            <person name="Klenk H.-P."/>
        </authorList>
    </citation>
    <scope>NUCLEOTIDE SEQUENCE [LARGE SCALE GENOMIC DNA]</scope>
    <source>
        <strain evidence="14 15">DSM 15454</strain>
    </source>
</reference>
<evidence type="ECO:0000256" key="1">
    <source>
        <dbReference type="ARBA" id="ARBA00000085"/>
    </source>
</evidence>
<dbReference type="InterPro" id="IPR005467">
    <property type="entry name" value="His_kinase_dom"/>
</dbReference>
<dbReference type="Pfam" id="PF00672">
    <property type="entry name" value="HAMP"/>
    <property type="match status" value="1"/>
</dbReference>
<comment type="caution">
    <text evidence="14">The sequence shown here is derived from an EMBL/GenBank/DDBJ whole genome shotgun (WGS) entry which is preliminary data.</text>
</comment>
<evidence type="ECO:0000259" key="13">
    <source>
        <dbReference type="PROSITE" id="PS50885"/>
    </source>
</evidence>
<dbReference type="SMART" id="SM00304">
    <property type="entry name" value="HAMP"/>
    <property type="match status" value="1"/>
</dbReference>
<sequence length="477" mass="50512">MKLRVLGVLSVLALLLVLIVSNVILSSAGRELTSALQINRAASLNRIAQVAFDAATDSDTTVLQRDMDTYSGLYDEGLVVRLQSGTLVSGGLDPERPDVRDALGRASLNLSDTALDPVTPFGSGTEVISRSFGSASQVLGEAVMEVNLDAARAKLRARWLATGVAAIALATLLLLLAGRVTGWVLRPVQRLGAAVRELKDTGRTSRLPEAGPPELRELSRSFTAMAATLGEVIESQRQLIADTSHHLRNPVGALRLRVDLLLLKLKNKDEREAGAGVLAELERVEEILDSVLRLAVAEHRVIEDSAGTAPGELETLVPSGVNALVVLAEEVDRARPAAGKAGNTITLAPEQDPGIEIDCNRIELAQMLGELLNNAIKYAPGTEITAEVLQVGSRIILEIADAGPGLAPAQLAAATTRFWRAPEHASIRGTGMGMTIVDKLATANGGHLVLGSNKPHGLRARIVFDAVVPGPEREDSR</sequence>
<dbReference type="InterPro" id="IPR036097">
    <property type="entry name" value="HisK_dim/P_sf"/>
</dbReference>
<dbReference type="SUPFAM" id="SSF55874">
    <property type="entry name" value="ATPase domain of HSP90 chaperone/DNA topoisomerase II/histidine kinase"/>
    <property type="match status" value="1"/>
</dbReference>
<feature type="domain" description="Histidine kinase" evidence="12">
    <location>
        <begin position="242"/>
        <end position="468"/>
    </location>
</feature>
<evidence type="ECO:0000256" key="3">
    <source>
        <dbReference type="ARBA" id="ARBA00012438"/>
    </source>
</evidence>
<dbReference type="RefSeq" id="WP_209906422.1">
    <property type="nucleotide sequence ID" value="NZ_BAAAMI010000019.1"/>
</dbReference>
<dbReference type="PANTHER" id="PTHR45436:SF5">
    <property type="entry name" value="SENSOR HISTIDINE KINASE TRCS"/>
    <property type="match status" value="1"/>
</dbReference>
<dbReference type="CDD" id="cd00082">
    <property type="entry name" value="HisKA"/>
    <property type="match status" value="1"/>
</dbReference>
<dbReference type="Gene3D" id="1.10.287.130">
    <property type="match status" value="1"/>
</dbReference>
<dbReference type="Gene3D" id="6.10.340.10">
    <property type="match status" value="1"/>
</dbReference>
<comment type="subcellular location">
    <subcellularLocation>
        <location evidence="2">Cell membrane</location>
    </subcellularLocation>
</comment>
<evidence type="ECO:0000256" key="5">
    <source>
        <dbReference type="ARBA" id="ARBA00022679"/>
    </source>
</evidence>
<dbReference type="Proteomes" id="UP000766570">
    <property type="component" value="Unassembled WGS sequence"/>
</dbReference>
<dbReference type="InterPro" id="IPR003594">
    <property type="entry name" value="HATPase_dom"/>
</dbReference>
<evidence type="ECO:0000256" key="4">
    <source>
        <dbReference type="ARBA" id="ARBA00022553"/>
    </source>
</evidence>
<evidence type="ECO:0000256" key="10">
    <source>
        <dbReference type="ARBA" id="ARBA00023136"/>
    </source>
</evidence>
<dbReference type="Pfam" id="PF02518">
    <property type="entry name" value="HATPase_c"/>
    <property type="match status" value="1"/>
</dbReference>
<proteinExistence type="predicted"/>
<dbReference type="InterPro" id="IPR003660">
    <property type="entry name" value="HAMP_dom"/>
</dbReference>
<gene>
    <name evidence="14" type="ORF">JOF46_001127</name>
</gene>
<organism evidence="14 15">
    <name type="scientific">Paeniglutamicibacter psychrophenolicus</name>
    <dbReference type="NCBI Taxonomy" id="257454"/>
    <lineage>
        <taxon>Bacteria</taxon>
        <taxon>Bacillati</taxon>
        <taxon>Actinomycetota</taxon>
        <taxon>Actinomycetes</taxon>
        <taxon>Micrococcales</taxon>
        <taxon>Micrococcaceae</taxon>
        <taxon>Paeniglutamicibacter</taxon>
    </lineage>
</organism>
<dbReference type="SUPFAM" id="SSF47384">
    <property type="entry name" value="Homodimeric domain of signal transducing histidine kinase"/>
    <property type="match status" value="1"/>
</dbReference>
<dbReference type="CDD" id="cd06225">
    <property type="entry name" value="HAMP"/>
    <property type="match status" value="1"/>
</dbReference>
<dbReference type="PROSITE" id="PS50885">
    <property type="entry name" value="HAMP"/>
    <property type="match status" value="1"/>
</dbReference>
<dbReference type="Pfam" id="PF00512">
    <property type="entry name" value="HisKA"/>
    <property type="match status" value="1"/>
</dbReference>
<comment type="catalytic activity">
    <reaction evidence="1">
        <text>ATP + protein L-histidine = ADP + protein N-phospho-L-histidine.</text>
        <dbReference type="EC" id="2.7.13.3"/>
    </reaction>
</comment>
<dbReference type="SMART" id="SM00388">
    <property type="entry name" value="HisKA"/>
    <property type="match status" value="1"/>
</dbReference>
<evidence type="ECO:0000256" key="8">
    <source>
        <dbReference type="ARBA" id="ARBA00022989"/>
    </source>
</evidence>
<keyword evidence="10 11" id="KW-0472">Membrane</keyword>
<keyword evidence="5" id="KW-0808">Transferase</keyword>
<feature type="transmembrane region" description="Helical" evidence="11">
    <location>
        <begin position="159"/>
        <end position="177"/>
    </location>
</feature>
<evidence type="ECO:0000256" key="11">
    <source>
        <dbReference type="SAM" id="Phobius"/>
    </source>
</evidence>
<keyword evidence="8 11" id="KW-1133">Transmembrane helix</keyword>
<evidence type="ECO:0000259" key="12">
    <source>
        <dbReference type="PROSITE" id="PS50109"/>
    </source>
</evidence>
<dbReference type="InterPro" id="IPR004358">
    <property type="entry name" value="Sig_transdc_His_kin-like_C"/>
</dbReference>
<evidence type="ECO:0000256" key="9">
    <source>
        <dbReference type="ARBA" id="ARBA00023012"/>
    </source>
</evidence>
<dbReference type="Gene3D" id="3.30.565.10">
    <property type="entry name" value="Histidine kinase-like ATPase, C-terminal domain"/>
    <property type="match status" value="1"/>
</dbReference>
<evidence type="ECO:0000256" key="2">
    <source>
        <dbReference type="ARBA" id="ARBA00004236"/>
    </source>
</evidence>
<dbReference type="PANTHER" id="PTHR45436">
    <property type="entry name" value="SENSOR HISTIDINE KINASE YKOH"/>
    <property type="match status" value="1"/>
</dbReference>
<keyword evidence="9" id="KW-0902">Two-component regulatory system</keyword>
<evidence type="ECO:0000256" key="6">
    <source>
        <dbReference type="ARBA" id="ARBA00022692"/>
    </source>
</evidence>
<keyword evidence="7 14" id="KW-0418">Kinase</keyword>
<feature type="domain" description="HAMP" evidence="13">
    <location>
        <begin position="182"/>
        <end position="234"/>
    </location>
</feature>
<keyword evidence="15" id="KW-1185">Reference proteome</keyword>
<dbReference type="InterPro" id="IPR036890">
    <property type="entry name" value="HATPase_C_sf"/>
</dbReference>
<protein>
    <recommendedName>
        <fullName evidence="3">histidine kinase</fullName>
        <ecNumber evidence="3">2.7.13.3</ecNumber>
    </recommendedName>
</protein>
<dbReference type="PROSITE" id="PS50109">
    <property type="entry name" value="HIS_KIN"/>
    <property type="match status" value="1"/>
</dbReference>
<evidence type="ECO:0000313" key="15">
    <source>
        <dbReference type="Proteomes" id="UP000766570"/>
    </source>
</evidence>
<dbReference type="PRINTS" id="PR00344">
    <property type="entry name" value="BCTRLSENSOR"/>
</dbReference>
<dbReference type="EMBL" id="JAGIOE010000001">
    <property type="protein sequence ID" value="MBP2373215.1"/>
    <property type="molecule type" value="Genomic_DNA"/>
</dbReference>